<feature type="compositionally biased region" description="Low complexity" evidence="1">
    <location>
        <begin position="111"/>
        <end position="137"/>
    </location>
</feature>
<feature type="compositionally biased region" description="Low complexity" evidence="1">
    <location>
        <begin position="188"/>
        <end position="213"/>
    </location>
</feature>
<dbReference type="PROSITE" id="PS50106">
    <property type="entry name" value="PDZ"/>
    <property type="match status" value="1"/>
</dbReference>
<feature type="compositionally biased region" description="Low complexity" evidence="1">
    <location>
        <begin position="29"/>
        <end position="60"/>
    </location>
</feature>
<gene>
    <name evidence="3" type="primary">Dper\GL10452</name>
    <name evidence="3" type="ORF">Dper_GL10452</name>
</gene>
<feature type="compositionally biased region" description="Basic and acidic residues" evidence="1">
    <location>
        <begin position="138"/>
        <end position="162"/>
    </location>
</feature>
<evidence type="ECO:0000313" key="3">
    <source>
        <dbReference type="EMBL" id="EDW32391.1"/>
    </source>
</evidence>
<dbReference type="EMBL" id="CH479181">
    <property type="protein sequence ID" value="EDW32391.1"/>
    <property type="molecule type" value="Genomic_DNA"/>
</dbReference>
<dbReference type="InterPro" id="IPR036034">
    <property type="entry name" value="PDZ_sf"/>
</dbReference>
<dbReference type="Pfam" id="PF00595">
    <property type="entry name" value="PDZ"/>
    <property type="match status" value="1"/>
</dbReference>
<dbReference type="PANTHER" id="PTHR45872">
    <property type="entry name" value="RHO GUANINE NUCLEOTIDE EXCHANGE FACTOR 2, ISOFORM D"/>
    <property type="match status" value="1"/>
</dbReference>
<accession>B4GC48</accession>
<dbReference type="HOGENOM" id="CLU_489417_0_0_1"/>
<dbReference type="OrthoDB" id="2272012at2759"/>
<dbReference type="eggNOG" id="KOG3520">
    <property type="taxonomic scope" value="Eukaryota"/>
</dbReference>
<dbReference type="SMART" id="SM00228">
    <property type="entry name" value="PDZ"/>
    <property type="match status" value="1"/>
</dbReference>
<feature type="region of interest" description="Disordered" evidence="1">
    <location>
        <begin position="1"/>
        <end position="72"/>
    </location>
</feature>
<feature type="compositionally biased region" description="Acidic residues" evidence="1">
    <location>
        <begin position="18"/>
        <end position="28"/>
    </location>
</feature>
<dbReference type="AlphaFoldDB" id="B4GC48"/>
<evidence type="ECO:0000256" key="1">
    <source>
        <dbReference type="SAM" id="MobiDB-lite"/>
    </source>
</evidence>
<dbReference type="GO" id="GO:0005085">
    <property type="term" value="F:guanyl-nucleotide exchange factor activity"/>
    <property type="evidence" value="ECO:0007669"/>
    <property type="project" value="TreeGrafter"/>
</dbReference>
<dbReference type="GO" id="GO:0001664">
    <property type="term" value="F:G protein-coupled receptor binding"/>
    <property type="evidence" value="ECO:0007669"/>
    <property type="project" value="TreeGrafter"/>
</dbReference>
<feature type="compositionally biased region" description="Polar residues" evidence="1">
    <location>
        <begin position="224"/>
        <end position="238"/>
    </location>
</feature>
<feature type="compositionally biased region" description="Basic residues" evidence="1">
    <location>
        <begin position="99"/>
        <end position="110"/>
    </location>
</feature>
<organism evidence="4">
    <name type="scientific">Drosophila persimilis</name>
    <name type="common">Fruit fly</name>
    <dbReference type="NCBI Taxonomy" id="7234"/>
    <lineage>
        <taxon>Eukaryota</taxon>
        <taxon>Metazoa</taxon>
        <taxon>Ecdysozoa</taxon>
        <taxon>Arthropoda</taxon>
        <taxon>Hexapoda</taxon>
        <taxon>Insecta</taxon>
        <taxon>Pterygota</taxon>
        <taxon>Neoptera</taxon>
        <taxon>Endopterygota</taxon>
        <taxon>Diptera</taxon>
        <taxon>Brachycera</taxon>
        <taxon>Muscomorpha</taxon>
        <taxon>Ephydroidea</taxon>
        <taxon>Drosophilidae</taxon>
        <taxon>Drosophila</taxon>
        <taxon>Sophophora</taxon>
    </lineage>
</organism>
<feature type="region of interest" description="Disordered" evidence="1">
    <location>
        <begin position="92"/>
        <end position="258"/>
    </location>
</feature>
<evidence type="ECO:0000259" key="2">
    <source>
        <dbReference type="PROSITE" id="PS50106"/>
    </source>
</evidence>
<dbReference type="STRING" id="7234.B4GC48"/>
<reference evidence="3 4" key="1">
    <citation type="journal article" date="2007" name="Nature">
        <title>Evolution of genes and genomes on the Drosophila phylogeny.</title>
        <authorList>
            <consortium name="Drosophila 12 Genomes Consortium"/>
            <person name="Clark A.G."/>
            <person name="Eisen M.B."/>
            <person name="Smith D.R."/>
            <person name="Bergman C.M."/>
            <person name="Oliver B."/>
            <person name="Markow T.A."/>
            <person name="Kaufman T.C."/>
            <person name="Kellis M."/>
            <person name="Gelbart W."/>
            <person name="Iyer V.N."/>
            <person name="Pollard D.A."/>
            <person name="Sackton T.B."/>
            <person name="Larracuente A.M."/>
            <person name="Singh N.D."/>
            <person name="Abad J.P."/>
            <person name="Abt D.N."/>
            <person name="Adryan B."/>
            <person name="Aguade M."/>
            <person name="Akashi H."/>
            <person name="Anderson W.W."/>
            <person name="Aquadro C.F."/>
            <person name="Ardell D.H."/>
            <person name="Arguello R."/>
            <person name="Artieri C.G."/>
            <person name="Barbash D.A."/>
            <person name="Barker D."/>
            <person name="Barsanti P."/>
            <person name="Batterham P."/>
            <person name="Batzoglou S."/>
            <person name="Begun D."/>
            <person name="Bhutkar A."/>
            <person name="Blanco E."/>
            <person name="Bosak S.A."/>
            <person name="Bradley R.K."/>
            <person name="Brand A.D."/>
            <person name="Brent M.R."/>
            <person name="Brooks A.N."/>
            <person name="Brown R.H."/>
            <person name="Butlin R.K."/>
            <person name="Caggese C."/>
            <person name="Calvi B.R."/>
            <person name="Bernardo de Carvalho A."/>
            <person name="Caspi A."/>
            <person name="Castrezana S."/>
            <person name="Celniker S.E."/>
            <person name="Chang J.L."/>
            <person name="Chapple C."/>
            <person name="Chatterji S."/>
            <person name="Chinwalla A."/>
            <person name="Civetta A."/>
            <person name="Clifton S.W."/>
            <person name="Comeron J.M."/>
            <person name="Costello J.C."/>
            <person name="Coyne J.A."/>
            <person name="Daub J."/>
            <person name="David R.G."/>
            <person name="Delcher A.L."/>
            <person name="Delehaunty K."/>
            <person name="Do C.B."/>
            <person name="Ebling H."/>
            <person name="Edwards K."/>
            <person name="Eickbush T."/>
            <person name="Evans J.D."/>
            <person name="Filipski A."/>
            <person name="Findeiss S."/>
            <person name="Freyhult E."/>
            <person name="Fulton L."/>
            <person name="Fulton R."/>
            <person name="Garcia A.C."/>
            <person name="Gardiner A."/>
            <person name="Garfield D.A."/>
            <person name="Garvin B.E."/>
            <person name="Gibson G."/>
            <person name="Gilbert D."/>
            <person name="Gnerre S."/>
            <person name="Godfrey J."/>
            <person name="Good R."/>
            <person name="Gotea V."/>
            <person name="Gravely B."/>
            <person name="Greenberg A.J."/>
            <person name="Griffiths-Jones S."/>
            <person name="Gross S."/>
            <person name="Guigo R."/>
            <person name="Gustafson E.A."/>
            <person name="Haerty W."/>
            <person name="Hahn M.W."/>
            <person name="Halligan D.L."/>
            <person name="Halpern A.L."/>
            <person name="Halter G.M."/>
            <person name="Han M.V."/>
            <person name="Heger A."/>
            <person name="Hillier L."/>
            <person name="Hinrichs A.S."/>
            <person name="Holmes I."/>
            <person name="Hoskins R.A."/>
            <person name="Hubisz M.J."/>
            <person name="Hultmark D."/>
            <person name="Huntley M.A."/>
            <person name="Jaffe D.B."/>
            <person name="Jagadeeshan S."/>
            <person name="Jeck W.R."/>
            <person name="Johnson J."/>
            <person name="Jones C.D."/>
            <person name="Jordan W.C."/>
            <person name="Karpen G.H."/>
            <person name="Kataoka E."/>
            <person name="Keightley P.D."/>
            <person name="Kheradpour P."/>
            <person name="Kirkness E.F."/>
            <person name="Koerich L.B."/>
            <person name="Kristiansen K."/>
            <person name="Kudrna D."/>
            <person name="Kulathinal R.J."/>
            <person name="Kumar S."/>
            <person name="Kwok R."/>
            <person name="Lander E."/>
            <person name="Langley C.H."/>
            <person name="Lapoint R."/>
            <person name="Lazzaro B.P."/>
            <person name="Lee S.J."/>
            <person name="Levesque L."/>
            <person name="Li R."/>
            <person name="Lin C.F."/>
            <person name="Lin M.F."/>
            <person name="Lindblad-Toh K."/>
            <person name="Llopart A."/>
            <person name="Long M."/>
            <person name="Low L."/>
            <person name="Lozovsky E."/>
            <person name="Lu J."/>
            <person name="Luo M."/>
            <person name="Machado C.A."/>
            <person name="Makalowski W."/>
            <person name="Marzo M."/>
            <person name="Matsuda M."/>
            <person name="Matzkin L."/>
            <person name="McAllister B."/>
            <person name="McBride C.S."/>
            <person name="McKernan B."/>
            <person name="McKernan K."/>
            <person name="Mendez-Lago M."/>
            <person name="Minx P."/>
            <person name="Mollenhauer M.U."/>
            <person name="Montooth K."/>
            <person name="Mount S.M."/>
            <person name="Mu X."/>
            <person name="Myers E."/>
            <person name="Negre B."/>
            <person name="Newfeld S."/>
            <person name="Nielsen R."/>
            <person name="Noor M.A."/>
            <person name="O'Grady P."/>
            <person name="Pachter L."/>
            <person name="Papaceit M."/>
            <person name="Parisi M.J."/>
            <person name="Parisi M."/>
            <person name="Parts L."/>
            <person name="Pedersen J.S."/>
            <person name="Pesole G."/>
            <person name="Phillippy A.M."/>
            <person name="Ponting C.P."/>
            <person name="Pop M."/>
            <person name="Porcelli D."/>
            <person name="Powell J.R."/>
            <person name="Prohaska S."/>
            <person name="Pruitt K."/>
            <person name="Puig M."/>
            <person name="Quesneville H."/>
            <person name="Ram K.R."/>
            <person name="Rand D."/>
            <person name="Rasmussen M.D."/>
            <person name="Reed L.K."/>
            <person name="Reenan R."/>
            <person name="Reily A."/>
            <person name="Remington K.A."/>
            <person name="Rieger T.T."/>
            <person name="Ritchie M.G."/>
            <person name="Robin C."/>
            <person name="Rogers Y.H."/>
            <person name="Rohde C."/>
            <person name="Rozas J."/>
            <person name="Rubenfield M.J."/>
            <person name="Ruiz A."/>
            <person name="Russo S."/>
            <person name="Salzberg S.L."/>
            <person name="Sanchez-Gracia A."/>
            <person name="Saranga D.J."/>
            <person name="Sato H."/>
            <person name="Schaeffer S.W."/>
            <person name="Schatz M.C."/>
            <person name="Schlenke T."/>
            <person name="Schwartz R."/>
            <person name="Segarra C."/>
            <person name="Singh R.S."/>
            <person name="Sirot L."/>
            <person name="Sirota M."/>
            <person name="Sisneros N.B."/>
            <person name="Smith C.D."/>
            <person name="Smith T.F."/>
            <person name="Spieth J."/>
            <person name="Stage D.E."/>
            <person name="Stark A."/>
            <person name="Stephan W."/>
            <person name="Strausberg R.L."/>
            <person name="Strempel S."/>
            <person name="Sturgill D."/>
            <person name="Sutton G."/>
            <person name="Sutton G.G."/>
            <person name="Tao W."/>
            <person name="Teichmann S."/>
            <person name="Tobari Y.N."/>
            <person name="Tomimura Y."/>
            <person name="Tsolas J.M."/>
            <person name="Valente V.L."/>
            <person name="Venter E."/>
            <person name="Venter J.C."/>
            <person name="Vicario S."/>
            <person name="Vieira F.G."/>
            <person name="Vilella A.J."/>
            <person name="Villasante A."/>
            <person name="Walenz B."/>
            <person name="Wang J."/>
            <person name="Wasserman M."/>
            <person name="Watts T."/>
            <person name="Wilson D."/>
            <person name="Wilson R.K."/>
            <person name="Wing R.A."/>
            <person name="Wolfner M.F."/>
            <person name="Wong A."/>
            <person name="Wong G.K."/>
            <person name="Wu C.I."/>
            <person name="Wu G."/>
            <person name="Yamamoto D."/>
            <person name="Yang H.P."/>
            <person name="Yang S.P."/>
            <person name="Yorke J.A."/>
            <person name="Yoshida K."/>
            <person name="Zdobnov E."/>
            <person name="Zhang P."/>
            <person name="Zhang Y."/>
            <person name="Zimin A.V."/>
            <person name="Baldwin J."/>
            <person name="Abdouelleil A."/>
            <person name="Abdulkadir J."/>
            <person name="Abebe A."/>
            <person name="Abera B."/>
            <person name="Abreu J."/>
            <person name="Acer S.C."/>
            <person name="Aftuck L."/>
            <person name="Alexander A."/>
            <person name="An P."/>
            <person name="Anderson E."/>
            <person name="Anderson S."/>
            <person name="Arachi H."/>
            <person name="Azer M."/>
            <person name="Bachantsang P."/>
            <person name="Barry A."/>
            <person name="Bayul T."/>
            <person name="Berlin A."/>
            <person name="Bessette D."/>
            <person name="Bloom T."/>
            <person name="Blye J."/>
            <person name="Boguslavskiy L."/>
            <person name="Bonnet C."/>
            <person name="Boukhgalter B."/>
            <person name="Bourzgui I."/>
            <person name="Brown A."/>
            <person name="Cahill P."/>
            <person name="Channer S."/>
            <person name="Cheshatsang Y."/>
            <person name="Chuda L."/>
            <person name="Citroen M."/>
            <person name="Collymore A."/>
            <person name="Cooke P."/>
            <person name="Costello M."/>
            <person name="D'Aco K."/>
            <person name="Daza R."/>
            <person name="De Haan G."/>
            <person name="DeGray S."/>
            <person name="DeMaso C."/>
            <person name="Dhargay N."/>
            <person name="Dooley K."/>
            <person name="Dooley E."/>
            <person name="Doricent M."/>
            <person name="Dorje P."/>
            <person name="Dorjee K."/>
            <person name="Dupes A."/>
            <person name="Elong R."/>
            <person name="Falk J."/>
            <person name="Farina A."/>
            <person name="Faro S."/>
            <person name="Ferguson D."/>
            <person name="Fisher S."/>
            <person name="Foley C.D."/>
            <person name="Franke A."/>
            <person name="Friedrich D."/>
            <person name="Gadbois L."/>
            <person name="Gearin G."/>
            <person name="Gearin C.R."/>
            <person name="Giannoukos G."/>
            <person name="Goode T."/>
            <person name="Graham J."/>
            <person name="Grandbois E."/>
            <person name="Grewal S."/>
            <person name="Gyaltsen K."/>
            <person name="Hafez N."/>
            <person name="Hagos B."/>
            <person name="Hall J."/>
            <person name="Henson C."/>
            <person name="Hollinger A."/>
            <person name="Honan T."/>
            <person name="Huard M.D."/>
            <person name="Hughes L."/>
            <person name="Hurhula B."/>
            <person name="Husby M.E."/>
            <person name="Kamat A."/>
            <person name="Kanga B."/>
            <person name="Kashin S."/>
            <person name="Khazanovich D."/>
            <person name="Kisner P."/>
            <person name="Lance K."/>
            <person name="Lara M."/>
            <person name="Lee W."/>
            <person name="Lennon N."/>
            <person name="Letendre F."/>
            <person name="LeVine R."/>
            <person name="Lipovsky A."/>
            <person name="Liu X."/>
            <person name="Liu J."/>
            <person name="Liu S."/>
            <person name="Lokyitsang T."/>
            <person name="Lokyitsang Y."/>
            <person name="Lubonja R."/>
            <person name="Lui A."/>
            <person name="MacDonald P."/>
            <person name="Magnisalis V."/>
            <person name="Maru K."/>
            <person name="Matthews C."/>
            <person name="McCusker W."/>
            <person name="McDonough S."/>
            <person name="Mehta T."/>
            <person name="Meldrim J."/>
            <person name="Meneus L."/>
            <person name="Mihai O."/>
            <person name="Mihalev A."/>
            <person name="Mihova T."/>
            <person name="Mittelman R."/>
            <person name="Mlenga V."/>
            <person name="Montmayeur A."/>
            <person name="Mulrain L."/>
            <person name="Navidi A."/>
            <person name="Naylor J."/>
            <person name="Negash T."/>
            <person name="Nguyen T."/>
            <person name="Nguyen N."/>
            <person name="Nicol R."/>
            <person name="Norbu C."/>
            <person name="Norbu N."/>
            <person name="Novod N."/>
            <person name="O'Neill B."/>
            <person name="Osman S."/>
            <person name="Markiewicz E."/>
            <person name="Oyono O.L."/>
            <person name="Patti C."/>
            <person name="Phunkhang P."/>
            <person name="Pierre F."/>
            <person name="Priest M."/>
            <person name="Raghuraman S."/>
            <person name="Rege F."/>
            <person name="Reyes R."/>
            <person name="Rise C."/>
            <person name="Rogov P."/>
            <person name="Ross K."/>
            <person name="Ryan E."/>
            <person name="Settipalli S."/>
            <person name="Shea T."/>
            <person name="Sherpa N."/>
            <person name="Shi L."/>
            <person name="Shih D."/>
            <person name="Sparrow T."/>
            <person name="Spaulding J."/>
            <person name="Stalker J."/>
            <person name="Stange-Thomann N."/>
            <person name="Stavropoulos S."/>
            <person name="Stone C."/>
            <person name="Strader C."/>
            <person name="Tesfaye S."/>
            <person name="Thomson T."/>
            <person name="Thoulutsang Y."/>
            <person name="Thoulutsang D."/>
            <person name="Topham K."/>
            <person name="Topping I."/>
            <person name="Tsamla T."/>
            <person name="Vassiliev H."/>
            <person name="Vo A."/>
            <person name="Wangchuk T."/>
            <person name="Wangdi T."/>
            <person name="Weiand M."/>
            <person name="Wilkinson J."/>
            <person name="Wilson A."/>
            <person name="Yadav S."/>
            <person name="Young G."/>
            <person name="Yu Q."/>
            <person name="Zembek L."/>
            <person name="Zhong D."/>
            <person name="Zimmer A."/>
            <person name="Zwirko Z."/>
            <person name="Jaffe D.B."/>
            <person name="Alvarez P."/>
            <person name="Brockman W."/>
            <person name="Butler J."/>
            <person name="Chin C."/>
            <person name="Gnerre S."/>
            <person name="Grabherr M."/>
            <person name="Kleber M."/>
            <person name="Mauceli E."/>
            <person name="MacCallum I."/>
        </authorList>
    </citation>
    <scope>NUCLEOTIDE SEQUENCE [LARGE SCALE GENOMIC DNA]</scope>
    <source>
        <strain evidence="4">MSH-3 / Tucson 14011-0111.49</strain>
    </source>
</reference>
<keyword evidence="4" id="KW-1185">Reference proteome</keyword>
<dbReference type="GO" id="GO:0007186">
    <property type="term" value="P:G protein-coupled receptor signaling pathway"/>
    <property type="evidence" value="ECO:0007669"/>
    <property type="project" value="TreeGrafter"/>
</dbReference>
<dbReference type="InterPro" id="IPR001478">
    <property type="entry name" value="PDZ"/>
</dbReference>
<sequence length="557" mass="59006">MDDPSIKKRLIDLCTDEHDYDEVQELPEESSIQQQQQQPLESSSIATTSSTTNGGSSSAGTGTGTGTGTVVPSVVASTPATAVVVAVDSVPELPSPKQKSVKNSKNKQKQKQLANKSKIPRSPSLASSLSSLASSFSSHRDKDKDKDKEKDKDKDRDRDRESQSSSVPPQTPPLPAGYQQANKQSQMNGEATAGGTAPATPTAHHNNNNNVAGDNPLLGPADRSSLNLTTPLGGNHPQTPIAGEGTTPATTPTTPSLALPKNFQYLTLTVRKDENGYGMKVSGDNPVFVESVKPDGAAQVAGLVAGDMILKVNGQEVRLEKHPTVVSLIKASTLWKLAVKRQKMTRPASVGVVTTPMTPILSRKRSNRIHYRAPAGRRPGTDTQFGQEETPTRWLLTGQYASTTSSEEQLDLGLSNANYVASSNSSLSSAGGSESPSTSMEHFAASGAAGGPASAGALAMSRELNLNQHPYLLRQQHAQQHCQQDSFQCGSVAAGGSSIASSNSSFWSAGHPLNRQWNMDSDDDEDLNEADWSSMVAAEMLAALTDAEKKRQEIING</sequence>
<dbReference type="PANTHER" id="PTHR45872:SF2">
    <property type="entry name" value="RHO GUANINE NUCLEOTIDE EXCHANGE FACTOR 2, ISOFORM D"/>
    <property type="match status" value="1"/>
</dbReference>
<feature type="compositionally biased region" description="Low complexity" evidence="1">
    <location>
        <begin position="239"/>
        <end position="255"/>
    </location>
</feature>
<feature type="domain" description="PDZ" evidence="2">
    <location>
        <begin position="267"/>
        <end position="332"/>
    </location>
</feature>
<protein>
    <submittedName>
        <fullName evidence="3">GL10452</fullName>
    </submittedName>
</protein>
<feature type="region of interest" description="Disordered" evidence="1">
    <location>
        <begin position="365"/>
        <end position="393"/>
    </location>
</feature>
<dbReference type="Proteomes" id="UP000008744">
    <property type="component" value="Unassembled WGS sequence"/>
</dbReference>
<dbReference type="Gene3D" id="2.30.42.10">
    <property type="match status" value="1"/>
</dbReference>
<name>B4GC48_DROPE</name>
<dbReference type="GO" id="GO:0005737">
    <property type="term" value="C:cytoplasm"/>
    <property type="evidence" value="ECO:0007669"/>
    <property type="project" value="TreeGrafter"/>
</dbReference>
<dbReference type="SUPFAM" id="SSF50156">
    <property type="entry name" value="PDZ domain-like"/>
    <property type="match status" value="1"/>
</dbReference>
<proteinExistence type="predicted"/>
<evidence type="ECO:0000313" key="4">
    <source>
        <dbReference type="Proteomes" id="UP000008744"/>
    </source>
</evidence>
<feature type="region of interest" description="Disordered" evidence="1">
    <location>
        <begin position="423"/>
        <end position="454"/>
    </location>
</feature>
<feature type="compositionally biased region" description="Basic and acidic residues" evidence="1">
    <location>
        <begin position="1"/>
        <end position="17"/>
    </location>
</feature>